<dbReference type="VEuPathDB" id="FungiDB:ACLA_050800"/>
<dbReference type="eggNOG" id="ENOG502SWHW">
    <property type="taxonomic scope" value="Eukaryota"/>
</dbReference>
<dbReference type="GeneID" id="4703763"/>
<organism evidence="2 3">
    <name type="scientific">Aspergillus clavatus (strain ATCC 1007 / CBS 513.65 / DSM 816 / NCTC 3887 / NRRL 1 / QM 1276 / 107)</name>
    <dbReference type="NCBI Taxonomy" id="344612"/>
    <lineage>
        <taxon>Eukaryota</taxon>
        <taxon>Fungi</taxon>
        <taxon>Dikarya</taxon>
        <taxon>Ascomycota</taxon>
        <taxon>Pezizomycotina</taxon>
        <taxon>Eurotiomycetes</taxon>
        <taxon>Eurotiomycetidae</taxon>
        <taxon>Eurotiales</taxon>
        <taxon>Aspergillaceae</taxon>
        <taxon>Aspergillus</taxon>
        <taxon>Aspergillus subgen. Fumigati</taxon>
    </lineage>
</organism>
<name>A1CIA3_ASPCL</name>
<dbReference type="KEGG" id="act:ACLA_050800"/>
<feature type="region of interest" description="Disordered" evidence="1">
    <location>
        <begin position="1"/>
        <end position="97"/>
    </location>
</feature>
<keyword evidence="3" id="KW-1185">Reference proteome</keyword>
<dbReference type="Proteomes" id="UP000006701">
    <property type="component" value="Unassembled WGS sequence"/>
</dbReference>
<evidence type="ECO:0000256" key="1">
    <source>
        <dbReference type="SAM" id="MobiDB-lite"/>
    </source>
</evidence>
<proteinExistence type="predicted"/>
<reference evidence="2 3" key="1">
    <citation type="journal article" date="2008" name="PLoS Genet.">
        <title>Genomic islands in the pathogenic filamentous fungus Aspergillus fumigatus.</title>
        <authorList>
            <person name="Fedorova N.D."/>
            <person name="Khaldi N."/>
            <person name="Joardar V.S."/>
            <person name="Maiti R."/>
            <person name="Amedeo P."/>
            <person name="Anderson M.J."/>
            <person name="Crabtree J."/>
            <person name="Silva J.C."/>
            <person name="Badger J.H."/>
            <person name="Albarraq A."/>
            <person name="Angiuoli S."/>
            <person name="Bussey H."/>
            <person name="Bowyer P."/>
            <person name="Cotty P.J."/>
            <person name="Dyer P.S."/>
            <person name="Egan A."/>
            <person name="Galens K."/>
            <person name="Fraser-Liggett C.M."/>
            <person name="Haas B.J."/>
            <person name="Inman J.M."/>
            <person name="Kent R."/>
            <person name="Lemieux S."/>
            <person name="Malavazi I."/>
            <person name="Orvis J."/>
            <person name="Roemer T."/>
            <person name="Ronning C.M."/>
            <person name="Sundaram J.P."/>
            <person name="Sutton G."/>
            <person name="Turner G."/>
            <person name="Venter J.C."/>
            <person name="White O.R."/>
            <person name="Whitty B.R."/>
            <person name="Youngman P."/>
            <person name="Wolfe K.H."/>
            <person name="Goldman G.H."/>
            <person name="Wortman J.R."/>
            <person name="Jiang B."/>
            <person name="Denning D.W."/>
            <person name="Nierman W.C."/>
        </authorList>
    </citation>
    <scope>NUCLEOTIDE SEQUENCE [LARGE SCALE GENOMIC DNA]</scope>
    <source>
        <strain evidence="3">ATCC 1007 / CBS 513.65 / DSM 816 / NCTC 3887 / NRRL 1</strain>
    </source>
</reference>
<evidence type="ECO:0000313" key="2">
    <source>
        <dbReference type="EMBL" id="EAW10608.1"/>
    </source>
</evidence>
<dbReference type="AlphaFoldDB" id="A1CIA3"/>
<dbReference type="OMA" id="DFDSEML"/>
<evidence type="ECO:0000313" key="3">
    <source>
        <dbReference type="Proteomes" id="UP000006701"/>
    </source>
</evidence>
<gene>
    <name evidence="2" type="ORF">ACLA_050800</name>
</gene>
<dbReference type="EMBL" id="DS027054">
    <property type="protein sequence ID" value="EAW10608.1"/>
    <property type="molecule type" value="Genomic_DNA"/>
</dbReference>
<sequence length="136" mass="14688">MPTDLDGDSQMASSPESSVGSPAGSRTPTNNADLDDPHSDFAGATELSPPGSQTQNFPDVTEMVGLEGNGPAGGSSAQISAQPQPQQQQQQPGAMWMNKRAEEEYQRALEYVVDKDFNLDEFGDPFDERDMDEDTF</sequence>
<dbReference type="RefSeq" id="XP_001272034.1">
    <property type="nucleotide sequence ID" value="XM_001272033.1"/>
</dbReference>
<feature type="compositionally biased region" description="Polar residues" evidence="1">
    <location>
        <begin position="10"/>
        <end position="32"/>
    </location>
</feature>
<feature type="compositionally biased region" description="Low complexity" evidence="1">
    <location>
        <begin position="74"/>
        <end position="94"/>
    </location>
</feature>
<dbReference type="OrthoDB" id="5377039at2759"/>
<dbReference type="HOGENOM" id="CLU_115980_0_0_1"/>
<protein>
    <submittedName>
        <fullName evidence="2">Uncharacterized protein</fullName>
    </submittedName>
</protein>
<accession>A1CIA3</accession>